<dbReference type="AlphaFoldDB" id="A0AAD5P0V0"/>
<reference evidence="1" key="1">
    <citation type="journal article" date="2022" name="Plant J.">
        <title>Strategies of tolerance reflected in two North American maple genomes.</title>
        <authorList>
            <person name="McEvoy S.L."/>
            <person name="Sezen U.U."/>
            <person name="Trouern-Trend A."/>
            <person name="McMahon S.M."/>
            <person name="Schaberg P.G."/>
            <person name="Yang J."/>
            <person name="Wegrzyn J.L."/>
            <person name="Swenson N.G."/>
        </authorList>
    </citation>
    <scope>NUCLEOTIDE SEQUENCE</scope>
    <source>
        <strain evidence="1">91603</strain>
    </source>
</reference>
<sequence>MFGMSTSRGFQNMDSGAGLKDFQMSRFDDDSESMGTHWAQPNLHSIWNSSTQLLRSIHQQAPTHVGVSTRLELPHFCSDSRIHATLIRSFTERTYTIGNIL</sequence>
<protein>
    <submittedName>
        <fullName evidence="1">Uncharacterized protein</fullName>
    </submittedName>
</protein>
<name>A0AAD5P0V0_ACENE</name>
<evidence type="ECO:0000313" key="2">
    <source>
        <dbReference type="Proteomes" id="UP001064489"/>
    </source>
</evidence>
<dbReference type="Proteomes" id="UP001064489">
    <property type="component" value="Chromosome 1"/>
</dbReference>
<accession>A0AAD5P0V0</accession>
<keyword evidence="2" id="KW-1185">Reference proteome</keyword>
<organism evidence="1 2">
    <name type="scientific">Acer negundo</name>
    <name type="common">Box elder</name>
    <dbReference type="NCBI Taxonomy" id="4023"/>
    <lineage>
        <taxon>Eukaryota</taxon>
        <taxon>Viridiplantae</taxon>
        <taxon>Streptophyta</taxon>
        <taxon>Embryophyta</taxon>
        <taxon>Tracheophyta</taxon>
        <taxon>Spermatophyta</taxon>
        <taxon>Magnoliopsida</taxon>
        <taxon>eudicotyledons</taxon>
        <taxon>Gunneridae</taxon>
        <taxon>Pentapetalae</taxon>
        <taxon>rosids</taxon>
        <taxon>malvids</taxon>
        <taxon>Sapindales</taxon>
        <taxon>Sapindaceae</taxon>
        <taxon>Hippocastanoideae</taxon>
        <taxon>Acereae</taxon>
        <taxon>Acer</taxon>
    </lineage>
</organism>
<reference evidence="1" key="2">
    <citation type="submission" date="2023-02" db="EMBL/GenBank/DDBJ databases">
        <authorList>
            <person name="Swenson N.G."/>
            <person name="Wegrzyn J.L."/>
            <person name="Mcevoy S.L."/>
        </authorList>
    </citation>
    <scope>NUCLEOTIDE SEQUENCE</scope>
    <source>
        <strain evidence="1">91603</strain>
        <tissue evidence="1">Leaf</tissue>
    </source>
</reference>
<comment type="caution">
    <text evidence="1">The sequence shown here is derived from an EMBL/GenBank/DDBJ whole genome shotgun (WGS) entry which is preliminary data.</text>
</comment>
<gene>
    <name evidence="1" type="ORF">LWI28_002857</name>
</gene>
<proteinExistence type="predicted"/>
<evidence type="ECO:0000313" key="1">
    <source>
        <dbReference type="EMBL" id="KAI9194067.1"/>
    </source>
</evidence>
<dbReference type="EMBL" id="JAJSOW010000003">
    <property type="protein sequence ID" value="KAI9194067.1"/>
    <property type="molecule type" value="Genomic_DNA"/>
</dbReference>